<sequence length="244" mass="28076">MATAICQLSEDQFFCSICLEVFTDPVTLPCGHNFCKECIDKHWSADAKCQCPSCKHIFHSRPELKTNTVISEVVDQFRQSHLQSTASPEAQAVNHEEVLCDACTGPKQRALKSCLVCLSSYCESHLELHLNMLGLRKHQLVEPKKDLEERVCREHDKPFELFCQSDQQTVCVQCLGSDHKDHKIIPLKEASKRHRLQLQKTESHCRGPQILTSFTKYVFNLLVTVICKLINMYIYEEFMTKQFI</sequence>
<dbReference type="PANTHER" id="PTHR25465:SF32">
    <property type="entry name" value="BLOODTHIRSTY-RELATED GENE FAMILY, MEMBER 16 ISOFORM X1-RELATED"/>
    <property type="match status" value="1"/>
</dbReference>
<reference evidence="7" key="1">
    <citation type="submission" date="2025-08" db="UniProtKB">
        <authorList>
            <consortium name="Ensembl"/>
        </authorList>
    </citation>
    <scope>IDENTIFICATION</scope>
</reference>
<dbReference type="Gene3D" id="3.30.160.60">
    <property type="entry name" value="Classic Zinc Finger"/>
    <property type="match status" value="1"/>
</dbReference>
<evidence type="ECO:0000313" key="8">
    <source>
        <dbReference type="Proteomes" id="UP000694523"/>
    </source>
</evidence>
<evidence type="ECO:0000259" key="6">
    <source>
        <dbReference type="PROSITE" id="PS50119"/>
    </source>
</evidence>
<dbReference type="AlphaFoldDB" id="A0A8C6U9X9"/>
<keyword evidence="3" id="KW-0862">Zinc</keyword>
<dbReference type="InterPro" id="IPR001841">
    <property type="entry name" value="Znf_RING"/>
</dbReference>
<organism evidence="7 8">
    <name type="scientific">Neogobius melanostomus</name>
    <name type="common">round goby</name>
    <dbReference type="NCBI Taxonomy" id="47308"/>
    <lineage>
        <taxon>Eukaryota</taxon>
        <taxon>Metazoa</taxon>
        <taxon>Chordata</taxon>
        <taxon>Craniata</taxon>
        <taxon>Vertebrata</taxon>
        <taxon>Euteleostomi</taxon>
        <taxon>Actinopterygii</taxon>
        <taxon>Neopterygii</taxon>
        <taxon>Teleostei</taxon>
        <taxon>Neoteleostei</taxon>
        <taxon>Acanthomorphata</taxon>
        <taxon>Gobiaria</taxon>
        <taxon>Gobiiformes</taxon>
        <taxon>Gobioidei</taxon>
        <taxon>Gobiidae</taxon>
        <taxon>Benthophilinae</taxon>
        <taxon>Neogobiini</taxon>
        <taxon>Neogobius</taxon>
    </lineage>
</organism>
<feature type="domain" description="B box-type" evidence="6">
    <location>
        <begin position="147"/>
        <end position="187"/>
    </location>
</feature>
<dbReference type="PROSITE" id="PS00518">
    <property type="entry name" value="ZF_RING_1"/>
    <property type="match status" value="1"/>
</dbReference>
<keyword evidence="8" id="KW-1185">Reference proteome</keyword>
<accession>A0A8C6U9X9</accession>
<feature type="domain" description="RING-type" evidence="5">
    <location>
        <begin position="15"/>
        <end position="55"/>
    </location>
</feature>
<dbReference type="SUPFAM" id="SSF57845">
    <property type="entry name" value="B-box zinc-binding domain"/>
    <property type="match status" value="1"/>
</dbReference>
<dbReference type="Gene3D" id="4.10.830.40">
    <property type="match status" value="1"/>
</dbReference>
<dbReference type="PANTHER" id="PTHR25465">
    <property type="entry name" value="B-BOX DOMAIN CONTAINING"/>
    <property type="match status" value="1"/>
</dbReference>
<keyword evidence="2 4" id="KW-0863">Zinc-finger</keyword>
<proteinExistence type="predicted"/>
<dbReference type="InterPro" id="IPR017907">
    <property type="entry name" value="Znf_RING_CS"/>
</dbReference>
<dbReference type="Gene3D" id="3.30.40.10">
    <property type="entry name" value="Zinc/RING finger domain, C3HC4 (zinc finger)"/>
    <property type="match status" value="1"/>
</dbReference>
<dbReference type="InterPro" id="IPR000315">
    <property type="entry name" value="Znf_B-box"/>
</dbReference>
<dbReference type="CDD" id="cd19769">
    <property type="entry name" value="Bbox2_TRIM16-like"/>
    <property type="match status" value="1"/>
</dbReference>
<dbReference type="InterPro" id="IPR013083">
    <property type="entry name" value="Znf_RING/FYVE/PHD"/>
</dbReference>
<evidence type="ECO:0000256" key="2">
    <source>
        <dbReference type="ARBA" id="ARBA00022771"/>
    </source>
</evidence>
<dbReference type="Ensembl" id="ENSNMLT00000035779.1">
    <property type="protein sequence ID" value="ENSNMLP00000032119.1"/>
    <property type="gene ID" value="ENSNMLG00000020093.1"/>
</dbReference>
<dbReference type="PROSITE" id="PS50089">
    <property type="entry name" value="ZF_RING_2"/>
    <property type="match status" value="1"/>
</dbReference>
<dbReference type="SMART" id="SM00336">
    <property type="entry name" value="BBOX"/>
    <property type="match status" value="2"/>
</dbReference>
<dbReference type="SUPFAM" id="SSF57850">
    <property type="entry name" value="RING/U-box"/>
    <property type="match status" value="1"/>
</dbReference>
<protein>
    <submittedName>
        <fullName evidence="7">Uncharacterized protein</fullName>
    </submittedName>
</protein>
<dbReference type="SMART" id="SM00184">
    <property type="entry name" value="RING"/>
    <property type="match status" value="1"/>
</dbReference>
<evidence type="ECO:0000256" key="1">
    <source>
        <dbReference type="ARBA" id="ARBA00022723"/>
    </source>
</evidence>
<dbReference type="GO" id="GO:0008270">
    <property type="term" value="F:zinc ion binding"/>
    <property type="evidence" value="ECO:0007669"/>
    <property type="project" value="UniProtKB-KW"/>
</dbReference>
<dbReference type="Pfam" id="PF00643">
    <property type="entry name" value="zf-B_box"/>
    <property type="match status" value="1"/>
</dbReference>
<dbReference type="Pfam" id="PF13445">
    <property type="entry name" value="zf-RING_UBOX"/>
    <property type="match status" value="1"/>
</dbReference>
<evidence type="ECO:0000256" key="4">
    <source>
        <dbReference type="PROSITE-ProRule" id="PRU00024"/>
    </source>
</evidence>
<dbReference type="InterPro" id="IPR027370">
    <property type="entry name" value="Znf-RING_euk"/>
</dbReference>
<keyword evidence="1" id="KW-0479">Metal-binding</keyword>
<evidence type="ECO:0000256" key="3">
    <source>
        <dbReference type="ARBA" id="ARBA00022833"/>
    </source>
</evidence>
<dbReference type="InterPro" id="IPR051051">
    <property type="entry name" value="E3_ubiq-ligase_TRIM/RNF"/>
</dbReference>
<dbReference type="PROSITE" id="PS50119">
    <property type="entry name" value="ZF_BBOX"/>
    <property type="match status" value="1"/>
</dbReference>
<evidence type="ECO:0000259" key="5">
    <source>
        <dbReference type="PROSITE" id="PS50089"/>
    </source>
</evidence>
<evidence type="ECO:0000313" key="7">
    <source>
        <dbReference type="Ensembl" id="ENSNMLP00000032119.1"/>
    </source>
</evidence>
<name>A0A8C6U9X9_9GOBI</name>
<dbReference type="Proteomes" id="UP000694523">
    <property type="component" value="Unplaced"/>
</dbReference>
<reference evidence="7" key="2">
    <citation type="submission" date="2025-09" db="UniProtKB">
        <authorList>
            <consortium name="Ensembl"/>
        </authorList>
    </citation>
    <scope>IDENTIFICATION</scope>
</reference>